<feature type="domain" description="HTH marR-type" evidence="4">
    <location>
        <begin position="34"/>
        <end position="93"/>
    </location>
</feature>
<dbReference type="InterPro" id="IPR000835">
    <property type="entry name" value="HTH_MarR-typ"/>
</dbReference>
<dbReference type="InterPro" id="IPR036390">
    <property type="entry name" value="WH_DNA-bd_sf"/>
</dbReference>
<evidence type="ECO:0000256" key="1">
    <source>
        <dbReference type="ARBA" id="ARBA00023015"/>
    </source>
</evidence>
<sequence length="166" mass="17793">MPSRRTPAAASTAVGHDASHAVVERLGAALATAGFPPMPARVFAALLVDEDGRMTSAEITEELSVSPAAVSGAVRYLTHVGLLRRERERGGRRDVFVVLDDAFHGALTNTDQVYAGLIRALADGVDHLGAGSQAGRRLQLSREFLEFVTDEMGGIIDRWEARKATR</sequence>
<keyword evidence="1" id="KW-0805">Transcription regulation</keyword>
<keyword evidence="2" id="KW-0238">DNA-binding</keyword>
<dbReference type="InterPro" id="IPR052362">
    <property type="entry name" value="HTH-GbsR_regulator"/>
</dbReference>
<evidence type="ECO:0000313" key="5">
    <source>
        <dbReference type="EMBL" id="GGB83852.1"/>
    </source>
</evidence>
<dbReference type="Pfam" id="PF12802">
    <property type="entry name" value="MarR_2"/>
    <property type="match status" value="1"/>
</dbReference>
<name>A0A8H9KT57_9MICO</name>
<proteinExistence type="predicted"/>
<dbReference type="InterPro" id="IPR036388">
    <property type="entry name" value="WH-like_DNA-bd_sf"/>
</dbReference>
<dbReference type="GO" id="GO:0003700">
    <property type="term" value="F:DNA-binding transcription factor activity"/>
    <property type="evidence" value="ECO:0007669"/>
    <property type="project" value="InterPro"/>
</dbReference>
<dbReference type="Gene3D" id="1.10.10.10">
    <property type="entry name" value="Winged helix-like DNA-binding domain superfamily/Winged helix DNA-binding domain"/>
    <property type="match status" value="1"/>
</dbReference>
<gene>
    <name evidence="5" type="ORF">GCM10011314_24360</name>
</gene>
<dbReference type="AlphaFoldDB" id="A0A8H9KT57"/>
<reference evidence="5" key="1">
    <citation type="journal article" date="2014" name="Int. J. Syst. Evol. Microbiol.">
        <title>Complete genome sequence of Corynebacterium casei LMG S-19264T (=DSM 44701T), isolated from a smear-ripened cheese.</title>
        <authorList>
            <consortium name="US DOE Joint Genome Institute (JGI-PGF)"/>
            <person name="Walter F."/>
            <person name="Albersmeier A."/>
            <person name="Kalinowski J."/>
            <person name="Ruckert C."/>
        </authorList>
    </citation>
    <scope>NUCLEOTIDE SEQUENCE</scope>
    <source>
        <strain evidence="5">CGMCC 1.10749</strain>
    </source>
</reference>
<dbReference type="Proteomes" id="UP000628079">
    <property type="component" value="Unassembled WGS sequence"/>
</dbReference>
<dbReference type="PANTHER" id="PTHR38465:SF2">
    <property type="entry name" value="HTH-TYPE TRANSCRIPTIONAL REGULATOR MMPR5"/>
    <property type="match status" value="1"/>
</dbReference>
<reference evidence="5" key="2">
    <citation type="submission" date="2020-09" db="EMBL/GenBank/DDBJ databases">
        <authorList>
            <person name="Sun Q."/>
            <person name="Zhou Y."/>
        </authorList>
    </citation>
    <scope>NUCLEOTIDE SEQUENCE</scope>
    <source>
        <strain evidence="5">CGMCC 1.10749</strain>
    </source>
</reference>
<evidence type="ECO:0000259" key="4">
    <source>
        <dbReference type="Pfam" id="PF12802"/>
    </source>
</evidence>
<evidence type="ECO:0000256" key="3">
    <source>
        <dbReference type="ARBA" id="ARBA00023163"/>
    </source>
</evidence>
<evidence type="ECO:0000313" key="6">
    <source>
        <dbReference type="Proteomes" id="UP000628079"/>
    </source>
</evidence>
<dbReference type="SUPFAM" id="SSF46785">
    <property type="entry name" value="Winged helix' DNA-binding domain"/>
    <property type="match status" value="1"/>
</dbReference>
<protein>
    <submittedName>
        <fullName evidence="5">Transcriptional regulator</fullName>
    </submittedName>
</protein>
<keyword evidence="3" id="KW-0804">Transcription</keyword>
<comment type="caution">
    <text evidence="5">The sequence shown here is derived from an EMBL/GenBank/DDBJ whole genome shotgun (WGS) entry which is preliminary data.</text>
</comment>
<dbReference type="GO" id="GO:0003677">
    <property type="term" value="F:DNA binding"/>
    <property type="evidence" value="ECO:0007669"/>
    <property type="project" value="UniProtKB-KW"/>
</dbReference>
<dbReference type="RefSeq" id="WP_084100708.1">
    <property type="nucleotide sequence ID" value="NZ_BMEA01000002.1"/>
</dbReference>
<dbReference type="PANTHER" id="PTHR38465">
    <property type="entry name" value="HTH-TYPE TRANSCRIPTIONAL REGULATOR MJ1563-RELATED"/>
    <property type="match status" value="1"/>
</dbReference>
<accession>A0A8H9KT57</accession>
<organism evidence="5 6">
    <name type="scientific">Knoellia flava</name>
    <dbReference type="NCBI Taxonomy" id="913969"/>
    <lineage>
        <taxon>Bacteria</taxon>
        <taxon>Bacillati</taxon>
        <taxon>Actinomycetota</taxon>
        <taxon>Actinomycetes</taxon>
        <taxon>Micrococcales</taxon>
        <taxon>Intrasporangiaceae</taxon>
        <taxon>Knoellia</taxon>
    </lineage>
</organism>
<dbReference type="EMBL" id="BMEA01000002">
    <property type="protein sequence ID" value="GGB83852.1"/>
    <property type="molecule type" value="Genomic_DNA"/>
</dbReference>
<evidence type="ECO:0000256" key="2">
    <source>
        <dbReference type="ARBA" id="ARBA00023125"/>
    </source>
</evidence>